<evidence type="ECO:0000313" key="7">
    <source>
        <dbReference type="EMBL" id="CAD9666458.1"/>
    </source>
</evidence>
<keyword evidence="4" id="KW-0732">Signal</keyword>
<dbReference type="EMBL" id="HBHJ01004415">
    <property type="protein sequence ID" value="CAD9666461.1"/>
    <property type="molecule type" value="Transcribed_RNA"/>
</dbReference>
<dbReference type="AlphaFoldDB" id="A0A6U0XL64"/>
<evidence type="ECO:0000259" key="5">
    <source>
        <dbReference type="PROSITE" id="PS51186"/>
    </source>
</evidence>
<dbReference type="InterPro" id="IPR051556">
    <property type="entry name" value="N-term/lysine_N-AcTrnsfr"/>
</dbReference>
<dbReference type="PANTHER" id="PTHR42919">
    <property type="entry name" value="N-ALPHA-ACETYLTRANSFERASE"/>
    <property type="match status" value="1"/>
</dbReference>
<dbReference type="GO" id="GO:0007064">
    <property type="term" value="P:mitotic sister chromatid cohesion"/>
    <property type="evidence" value="ECO:0007669"/>
    <property type="project" value="TreeGrafter"/>
</dbReference>
<keyword evidence="1" id="KW-0808">Transferase</keyword>
<dbReference type="SUPFAM" id="SSF55729">
    <property type="entry name" value="Acyl-CoA N-acyltransferases (Nat)"/>
    <property type="match status" value="1"/>
</dbReference>
<feature type="region of interest" description="Disordered" evidence="3">
    <location>
        <begin position="149"/>
        <end position="183"/>
    </location>
</feature>
<evidence type="ECO:0000313" key="6">
    <source>
        <dbReference type="EMBL" id="CAD9666455.1"/>
    </source>
</evidence>
<evidence type="ECO:0000256" key="4">
    <source>
        <dbReference type="SAM" id="SignalP"/>
    </source>
</evidence>
<feature type="signal peptide" evidence="4">
    <location>
        <begin position="1"/>
        <end position="34"/>
    </location>
</feature>
<dbReference type="PROSITE" id="PS51186">
    <property type="entry name" value="GNAT"/>
    <property type="match status" value="1"/>
</dbReference>
<accession>A0A6U0XL64</accession>
<dbReference type="EMBL" id="HBHJ01004413">
    <property type="protein sequence ID" value="CAD9666458.1"/>
    <property type="molecule type" value="Transcribed_RNA"/>
</dbReference>
<dbReference type="InterPro" id="IPR000182">
    <property type="entry name" value="GNAT_dom"/>
</dbReference>
<dbReference type="Pfam" id="PF00583">
    <property type="entry name" value="Acetyltransf_1"/>
    <property type="match status" value="1"/>
</dbReference>
<evidence type="ECO:0000313" key="8">
    <source>
        <dbReference type="EMBL" id="CAD9666461.1"/>
    </source>
</evidence>
<evidence type="ECO:0000256" key="3">
    <source>
        <dbReference type="SAM" id="MobiDB-lite"/>
    </source>
</evidence>
<evidence type="ECO:0000256" key="1">
    <source>
        <dbReference type="ARBA" id="ARBA00022679"/>
    </source>
</evidence>
<proteinExistence type="predicted"/>
<dbReference type="InterPro" id="IPR016181">
    <property type="entry name" value="Acyl_CoA_acyltransferase"/>
</dbReference>
<gene>
    <name evidence="6" type="ORF">RMAR1173_LOCUS2857</name>
    <name evidence="7" type="ORF">RMAR1173_LOCUS2858</name>
    <name evidence="8" type="ORF">RMAR1173_LOCUS2859</name>
</gene>
<organism evidence="8">
    <name type="scientific">Rhizochromulina marina</name>
    <dbReference type="NCBI Taxonomy" id="1034831"/>
    <lineage>
        <taxon>Eukaryota</taxon>
        <taxon>Sar</taxon>
        <taxon>Stramenopiles</taxon>
        <taxon>Ochrophyta</taxon>
        <taxon>Dictyochophyceae</taxon>
        <taxon>Rhizochromulinales</taxon>
        <taxon>Rhizochromulina</taxon>
    </lineage>
</organism>
<dbReference type="GO" id="GO:0008080">
    <property type="term" value="F:N-acetyltransferase activity"/>
    <property type="evidence" value="ECO:0007669"/>
    <property type="project" value="TreeGrafter"/>
</dbReference>
<dbReference type="PANTHER" id="PTHR42919:SF8">
    <property type="entry name" value="N-ALPHA-ACETYLTRANSFERASE 50"/>
    <property type="match status" value="1"/>
</dbReference>
<feature type="domain" description="N-acetyltransferase" evidence="5">
    <location>
        <begin position="148"/>
        <end position="301"/>
    </location>
</feature>
<evidence type="ECO:0000256" key="2">
    <source>
        <dbReference type="ARBA" id="ARBA00023315"/>
    </source>
</evidence>
<feature type="chain" id="PRO_5035585241" description="N-acetyltransferase domain-containing protein" evidence="4">
    <location>
        <begin position="35"/>
        <end position="311"/>
    </location>
</feature>
<dbReference type="EMBL" id="HBHJ01004412">
    <property type="protein sequence ID" value="CAD9666455.1"/>
    <property type="molecule type" value="Transcribed_RNA"/>
</dbReference>
<reference evidence="8" key="1">
    <citation type="submission" date="2021-01" db="EMBL/GenBank/DDBJ databases">
        <authorList>
            <person name="Corre E."/>
            <person name="Pelletier E."/>
            <person name="Niang G."/>
            <person name="Scheremetjew M."/>
            <person name="Finn R."/>
            <person name="Kale V."/>
            <person name="Holt S."/>
            <person name="Cochrane G."/>
            <person name="Meng A."/>
            <person name="Brown T."/>
            <person name="Cohen L."/>
        </authorList>
    </citation>
    <scope>NUCLEOTIDE SEQUENCE</scope>
    <source>
        <strain evidence="8">CCMP1243</strain>
    </source>
</reference>
<dbReference type="CDD" id="cd04301">
    <property type="entry name" value="NAT_SF"/>
    <property type="match status" value="1"/>
</dbReference>
<dbReference type="GO" id="GO:0031415">
    <property type="term" value="C:NatA complex"/>
    <property type="evidence" value="ECO:0007669"/>
    <property type="project" value="TreeGrafter"/>
</dbReference>
<dbReference type="Gene3D" id="3.40.630.30">
    <property type="match status" value="1"/>
</dbReference>
<sequence>MAGERRPLAASWLQLLCFAALCLVDLGSPGVASAYAWQVKVSRGVGRAWLPSVAVQSVLDKTIATDSLVDFEGMVAPPGSGVLPPPLHRPRTGFNVETEVAGVVEFAEVADLRLSVFTPYPDGPIRQKLRVRAREKMIERRVKGATCLVARPTRSSSSSSSISRGGEERRSDQEEVPEEEAPVPPIIGTLECSTHEFDLAPLSGTTRRLYVTEVAVADGYRRRGVARALLRGVDDWAREQGAEAIYLHVDVENDGALGLYHRAGFVELDETVETYNFAAALGLHSGSFSKTRHVLMCKAVSSDAAIAEVAS</sequence>
<protein>
    <recommendedName>
        <fullName evidence="5">N-acetyltransferase domain-containing protein</fullName>
    </recommendedName>
</protein>
<feature type="compositionally biased region" description="Low complexity" evidence="3">
    <location>
        <begin position="154"/>
        <end position="164"/>
    </location>
</feature>
<name>A0A6U0XL64_9STRA</name>
<keyword evidence="2" id="KW-0012">Acyltransferase</keyword>